<proteinExistence type="predicted"/>
<organism evidence="1 2">
    <name type="scientific">Azospirillum cavernae</name>
    <dbReference type="NCBI Taxonomy" id="2320860"/>
    <lineage>
        <taxon>Bacteria</taxon>
        <taxon>Pseudomonadati</taxon>
        <taxon>Pseudomonadota</taxon>
        <taxon>Alphaproteobacteria</taxon>
        <taxon>Rhodospirillales</taxon>
        <taxon>Azospirillaceae</taxon>
        <taxon>Azospirillum</taxon>
    </lineage>
</organism>
<evidence type="ECO:0000313" key="2">
    <source>
        <dbReference type="Proteomes" id="UP000283458"/>
    </source>
</evidence>
<sequence length="132" mass="13679">MSITITIAGPNAPALAAEVEAFLADALATRAERLPPPDDQTIQRGDPLAVAALVLAIPSAITATLDLAARARLAERIDRLLERVRGTAAPADSLRLTGGAAPELDLITAQRDAVLDRLEQAPDGTAKDPTKG</sequence>
<accession>A0A418VQ60</accession>
<protein>
    <submittedName>
        <fullName evidence="1">Uncharacterized protein</fullName>
    </submittedName>
</protein>
<reference evidence="1 2" key="1">
    <citation type="submission" date="2018-09" db="EMBL/GenBank/DDBJ databases">
        <authorList>
            <person name="Zhu H."/>
        </authorList>
    </citation>
    <scope>NUCLEOTIDE SEQUENCE [LARGE SCALE GENOMIC DNA]</scope>
    <source>
        <strain evidence="1 2">K2W22B-5</strain>
    </source>
</reference>
<dbReference type="RefSeq" id="WP_119833541.1">
    <property type="nucleotide sequence ID" value="NZ_QYUL01000004.1"/>
</dbReference>
<gene>
    <name evidence="1" type="ORF">D3877_25285</name>
</gene>
<dbReference type="OrthoDB" id="10011825at2"/>
<keyword evidence="2" id="KW-1185">Reference proteome</keyword>
<dbReference type="EMBL" id="QYUL01000004">
    <property type="protein sequence ID" value="RJF78403.1"/>
    <property type="molecule type" value="Genomic_DNA"/>
</dbReference>
<dbReference type="Proteomes" id="UP000283458">
    <property type="component" value="Unassembled WGS sequence"/>
</dbReference>
<evidence type="ECO:0000313" key="1">
    <source>
        <dbReference type="EMBL" id="RJF78403.1"/>
    </source>
</evidence>
<name>A0A418VQ60_9PROT</name>
<comment type="caution">
    <text evidence="1">The sequence shown here is derived from an EMBL/GenBank/DDBJ whole genome shotgun (WGS) entry which is preliminary data.</text>
</comment>
<dbReference type="AlphaFoldDB" id="A0A418VQ60"/>